<dbReference type="SUPFAM" id="SSF47384">
    <property type="entry name" value="Homodimeric domain of signal transducing histidine kinase"/>
    <property type="match status" value="1"/>
</dbReference>
<protein>
    <recommendedName>
        <fullName evidence="8">Sensor-like histidine kinase SenX3</fullName>
        <ecNumber evidence="3">2.7.13.3</ecNumber>
    </recommendedName>
</protein>
<dbReference type="PROSITE" id="PS50109">
    <property type="entry name" value="HIS_KIN"/>
    <property type="match status" value="1"/>
</dbReference>
<evidence type="ECO:0000256" key="2">
    <source>
        <dbReference type="ARBA" id="ARBA00004236"/>
    </source>
</evidence>
<dbReference type="AlphaFoldDB" id="A0A7Y9S2G2"/>
<comment type="caution">
    <text evidence="10">The sequence shown here is derived from an EMBL/GenBank/DDBJ whole genome shotgun (WGS) entry which is preliminary data.</text>
</comment>
<keyword evidence="5" id="KW-0808">Transferase</keyword>
<accession>A0A7Y9S2G2</accession>
<dbReference type="InterPro" id="IPR003594">
    <property type="entry name" value="HATPase_dom"/>
</dbReference>
<dbReference type="Pfam" id="PF02518">
    <property type="entry name" value="HATPase_c"/>
    <property type="match status" value="1"/>
</dbReference>
<evidence type="ECO:0000313" key="11">
    <source>
        <dbReference type="Proteomes" id="UP000540656"/>
    </source>
</evidence>
<comment type="catalytic activity">
    <reaction evidence="1">
        <text>ATP + protein L-histidine = ADP + protein N-phospho-L-histidine.</text>
        <dbReference type="EC" id="2.7.13.3"/>
    </reaction>
</comment>
<name>A0A7Y9S2G2_9ACTN</name>
<dbReference type="RefSeq" id="WP_179502795.1">
    <property type="nucleotide sequence ID" value="NZ_JACCAA010000001.1"/>
</dbReference>
<dbReference type="InterPro" id="IPR005467">
    <property type="entry name" value="His_kinase_dom"/>
</dbReference>
<organism evidence="10 11">
    <name type="scientific">Nocardioides daedukensis</name>
    <dbReference type="NCBI Taxonomy" id="634462"/>
    <lineage>
        <taxon>Bacteria</taxon>
        <taxon>Bacillati</taxon>
        <taxon>Actinomycetota</taxon>
        <taxon>Actinomycetes</taxon>
        <taxon>Propionibacteriales</taxon>
        <taxon>Nocardioidaceae</taxon>
        <taxon>Nocardioides</taxon>
    </lineage>
</organism>
<keyword evidence="7" id="KW-0902">Two-component regulatory system</keyword>
<dbReference type="EMBL" id="JACCAA010000001">
    <property type="protein sequence ID" value="NYG59779.1"/>
    <property type="molecule type" value="Genomic_DNA"/>
</dbReference>
<evidence type="ECO:0000256" key="4">
    <source>
        <dbReference type="ARBA" id="ARBA00022553"/>
    </source>
</evidence>
<dbReference type="CDD" id="cd00082">
    <property type="entry name" value="HisKA"/>
    <property type="match status" value="1"/>
</dbReference>
<dbReference type="Gene3D" id="3.30.565.10">
    <property type="entry name" value="Histidine kinase-like ATPase, C-terminal domain"/>
    <property type="match status" value="1"/>
</dbReference>
<dbReference type="GO" id="GO:0004721">
    <property type="term" value="F:phosphoprotein phosphatase activity"/>
    <property type="evidence" value="ECO:0007669"/>
    <property type="project" value="TreeGrafter"/>
</dbReference>
<dbReference type="GO" id="GO:0016036">
    <property type="term" value="P:cellular response to phosphate starvation"/>
    <property type="evidence" value="ECO:0007669"/>
    <property type="project" value="TreeGrafter"/>
</dbReference>
<evidence type="ECO:0000259" key="9">
    <source>
        <dbReference type="PROSITE" id="PS50109"/>
    </source>
</evidence>
<evidence type="ECO:0000256" key="1">
    <source>
        <dbReference type="ARBA" id="ARBA00000085"/>
    </source>
</evidence>
<evidence type="ECO:0000256" key="3">
    <source>
        <dbReference type="ARBA" id="ARBA00012438"/>
    </source>
</evidence>
<evidence type="ECO:0000256" key="5">
    <source>
        <dbReference type="ARBA" id="ARBA00022679"/>
    </source>
</evidence>
<gene>
    <name evidence="10" type="ORF">BJ980_002702</name>
</gene>
<evidence type="ECO:0000256" key="7">
    <source>
        <dbReference type="ARBA" id="ARBA00023012"/>
    </source>
</evidence>
<feature type="domain" description="Histidine kinase" evidence="9">
    <location>
        <begin position="63"/>
        <end position="278"/>
    </location>
</feature>
<dbReference type="SMART" id="SM00387">
    <property type="entry name" value="HATPase_c"/>
    <property type="match status" value="1"/>
</dbReference>
<dbReference type="InterPro" id="IPR050351">
    <property type="entry name" value="BphY/WalK/GraS-like"/>
</dbReference>
<dbReference type="InterPro" id="IPR036890">
    <property type="entry name" value="HATPase_C_sf"/>
</dbReference>
<dbReference type="InterPro" id="IPR036097">
    <property type="entry name" value="HisK_dim/P_sf"/>
</dbReference>
<dbReference type="Pfam" id="PF00512">
    <property type="entry name" value="HisKA"/>
    <property type="match status" value="1"/>
</dbReference>
<dbReference type="PRINTS" id="PR00344">
    <property type="entry name" value="BCTRLSENSOR"/>
</dbReference>
<dbReference type="InterPro" id="IPR004358">
    <property type="entry name" value="Sig_transdc_His_kin-like_C"/>
</dbReference>
<dbReference type="InterPro" id="IPR003661">
    <property type="entry name" value="HisK_dim/P_dom"/>
</dbReference>
<keyword evidence="6 10" id="KW-0418">Kinase</keyword>
<evidence type="ECO:0000256" key="6">
    <source>
        <dbReference type="ARBA" id="ARBA00022777"/>
    </source>
</evidence>
<dbReference type="Proteomes" id="UP000540656">
    <property type="component" value="Unassembled WGS sequence"/>
</dbReference>
<dbReference type="EC" id="2.7.13.3" evidence="3"/>
<evidence type="ECO:0000256" key="8">
    <source>
        <dbReference type="ARBA" id="ARBA00039401"/>
    </source>
</evidence>
<reference evidence="10 11" key="1">
    <citation type="submission" date="2020-07" db="EMBL/GenBank/DDBJ databases">
        <title>Sequencing the genomes of 1000 actinobacteria strains.</title>
        <authorList>
            <person name="Klenk H.-P."/>
        </authorList>
    </citation>
    <scope>NUCLEOTIDE SEQUENCE [LARGE SCALE GENOMIC DNA]</scope>
    <source>
        <strain evidence="10 11">DSM 23819</strain>
    </source>
</reference>
<dbReference type="SUPFAM" id="SSF55874">
    <property type="entry name" value="ATPase domain of HSP90 chaperone/DNA topoisomerase II/histidine kinase"/>
    <property type="match status" value="1"/>
</dbReference>
<comment type="subcellular location">
    <subcellularLocation>
        <location evidence="2">Cell membrane</location>
    </subcellularLocation>
</comment>
<dbReference type="GO" id="GO:0000155">
    <property type="term" value="F:phosphorelay sensor kinase activity"/>
    <property type="evidence" value="ECO:0007669"/>
    <property type="project" value="InterPro"/>
</dbReference>
<keyword evidence="4" id="KW-0597">Phosphoprotein</keyword>
<sequence length="303" mass="31334">MMDASGWGLLVVAGALVAIVGIARASYVAGRAGSGGAMDKPRSGVCVVSDPVRDLGIEDVVAKLCHELRTPLGSVLGNIDLALTGTTIDAHARTRLVTAQRNAQRLKTMLEQSGVTAGAPAEDLAECDLCDIVDERLAAFEVGFSARSLALSVEASEIELLVNGAELQLGQAVDIVLSNALKYTDDHGWIDVGLHRDDTGFVVLTCINSGQTFEDAEVEQVFESGHRTTAAVDSGMPGQGLGLGIARKIVEGHGGTLQLTAWPDRGVTSVQMRLPALDVSDRVAALHGTDAADSVAAGGLGVS</sequence>
<dbReference type="PANTHER" id="PTHR45453">
    <property type="entry name" value="PHOSPHATE REGULON SENSOR PROTEIN PHOR"/>
    <property type="match status" value="1"/>
</dbReference>
<proteinExistence type="predicted"/>
<dbReference type="Gene3D" id="1.10.287.130">
    <property type="match status" value="1"/>
</dbReference>
<dbReference type="GO" id="GO:0005886">
    <property type="term" value="C:plasma membrane"/>
    <property type="evidence" value="ECO:0007669"/>
    <property type="project" value="UniProtKB-SubCell"/>
</dbReference>
<keyword evidence="11" id="KW-1185">Reference proteome</keyword>
<evidence type="ECO:0000313" key="10">
    <source>
        <dbReference type="EMBL" id="NYG59779.1"/>
    </source>
</evidence>
<dbReference type="CDD" id="cd00075">
    <property type="entry name" value="HATPase"/>
    <property type="match status" value="1"/>
</dbReference>
<dbReference type="PANTHER" id="PTHR45453:SF1">
    <property type="entry name" value="PHOSPHATE REGULON SENSOR PROTEIN PHOR"/>
    <property type="match status" value="1"/>
</dbReference>